<evidence type="ECO:0000313" key="3">
    <source>
        <dbReference type="Proteomes" id="UP000095727"/>
    </source>
</evidence>
<sequence>MTYEELLNISETENLIVKEKNIPGYGGRIYKNRIAIHQGIDTSIEKACVLAEELGHYYTTVGDILDQSKPENRKQERQARLWAYNKQIGLIGLVRAFEHGCQNRFEIAEYLEVTEEFLEECIECYRNKYGICKRVDNYVVYFTPYLAIIKII</sequence>
<name>A0A173TTF1_9FIRM</name>
<evidence type="ECO:0000259" key="1">
    <source>
        <dbReference type="Pfam" id="PF06114"/>
    </source>
</evidence>
<organism evidence="2 3">
    <name type="scientific">Coprococcus comes</name>
    <dbReference type="NCBI Taxonomy" id="410072"/>
    <lineage>
        <taxon>Bacteria</taxon>
        <taxon>Bacillati</taxon>
        <taxon>Bacillota</taxon>
        <taxon>Clostridia</taxon>
        <taxon>Lachnospirales</taxon>
        <taxon>Lachnospiraceae</taxon>
        <taxon>Coprococcus</taxon>
    </lineage>
</organism>
<protein>
    <submittedName>
        <fullName evidence="2">Domain of uncharacterized function (DUF955)</fullName>
    </submittedName>
</protein>
<gene>
    <name evidence="2" type="ORF">ERS852574_02456</name>
</gene>
<dbReference type="Proteomes" id="UP000095727">
    <property type="component" value="Unassembled WGS sequence"/>
</dbReference>
<proteinExistence type="predicted"/>
<dbReference type="RefSeq" id="WP_055157729.1">
    <property type="nucleotide sequence ID" value="NZ_CYXR01000019.1"/>
</dbReference>
<evidence type="ECO:0000313" key="2">
    <source>
        <dbReference type="EMBL" id="CUN06222.1"/>
    </source>
</evidence>
<dbReference type="Pfam" id="PF06114">
    <property type="entry name" value="Peptidase_M78"/>
    <property type="match status" value="1"/>
</dbReference>
<dbReference type="AlphaFoldDB" id="A0A173TTF1"/>
<dbReference type="InterPro" id="IPR010359">
    <property type="entry name" value="IrrE_HExxH"/>
</dbReference>
<accession>A0A173TTF1</accession>
<reference evidence="2 3" key="1">
    <citation type="submission" date="2015-09" db="EMBL/GenBank/DDBJ databases">
        <authorList>
            <consortium name="Pathogen Informatics"/>
        </authorList>
    </citation>
    <scope>NUCLEOTIDE SEQUENCE [LARGE SCALE GENOMIC DNA]</scope>
    <source>
        <strain evidence="2 3">2789STDY5834962</strain>
    </source>
</reference>
<dbReference type="EMBL" id="CYXR01000019">
    <property type="protein sequence ID" value="CUN06222.1"/>
    <property type="molecule type" value="Genomic_DNA"/>
</dbReference>
<feature type="domain" description="IrrE N-terminal-like" evidence="1">
    <location>
        <begin position="18"/>
        <end position="119"/>
    </location>
</feature>